<evidence type="ECO:0000313" key="1">
    <source>
        <dbReference type="EMBL" id="OCA85337.1"/>
    </source>
</evidence>
<dbReference type="AlphaFoldDB" id="A0A1B9AN39"/>
<keyword evidence="2" id="KW-1185">Reference proteome</keyword>
<name>A0A1B9AN39_9BACI</name>
<proteinExistence type="predicted"/>
<dbReference type="Proteomes" id="UP000092578">
    <property type="component" value="Unassembled WGS sequence"/>
</dbReference>
<comment type="caution">
    <text evidence="1">The sequence shown here is derived from an EMBL/GenBank/DDBJ whole genome shotgun (WGS) entry which is preliminary data.</text>
</comment>
<sequence>MHVAIKNREFLKKALSICPCRLKLIPKSFCRNSHKKALCALILLDIDLQITEFFVDDNKDSSKLKSSLD</sequence>
<gene>
    <name evidence="1" type="ORF">A8F95_11765</name>
</gene>
<evidence type="ECO:0000313" key="2">
    <source>
        <dbReference type="Proteomes" id="UP000092578"/>
    </source>
</evidence>
<accession>A0A1B9AN39</accession>
<organism evidence="1 2">
    <name type="scientific">Pseudobacillus wudalianchiensis</name>
    <dbReference type="NCBI Taxonomy" id="1743143"/>
    <lineage>
        <taxon>Bacteria</taxon>
        <taxon>Bacillati</taxon>
        <taxon>Bacillota</taxon>
        <taxon>Bacilli</taxon>
        <taxon>Bacillales</taxon>
        <taxon>Bacillaceae</taxon>
        <taxon>Pseudobacillus</taxon>
    </lineage>
</organism>
<dbReference type="EMBL" id="MAYT01000027">
    <property type="protein sequence ID" value="OCA85337.1"/>
    <property type="molecule type" value="Genomic_DNA"/>
</dbReference>
<reference evidence="2" key="1">
    <citation type="submission" date="2016-05" db="EMBL/GenBank/DDBJ databases">
        <authorList>
            <person name="Liu B."/>
            <person name="Wang J."/>
            <person name="Zhu Y."/>
            <person name="Liu G."/>
            <person name="Chen Q."/>
            <person name="Chen Z."/>
            <person name="Lan J."/>
            <person name="Che J."/>
            <person name="Ge C."/>
            <person name="Shi H."/>
            <person name="Pan Z."/>
            <person name="Liu X."/>
        </authorList>
    </citation>
    <scope>NUCLEOTIDE SEQUENCE [LARGE SCALE GENOMIC DNA]</scope>
    <source>
        <strain evidence="2">FJAT-27215</strain>
    </source>
</reference>
<protein>
    <submittedName>
        <fullName evidence="1">Uncharacterized protein</fullName>
    </submittedName>
</protein>